<dbReference type="OrthoDB" id="128799at2"/>
<dbReference type="EMBL" id="FOGO01000017">
    <property type="protein sequence ID" value="SES32479.1"/>
    <property type="molecule type" value="Genomic_DNA"/>
</dbReference>
<dbReference type="SUPFAM" id="SSF53474">
    <property type="entry name" value="alpha/beta-Hydrolases"/>
    <property type="match status" value="1"/>
</dbReference>
<dbReference type="RefSeq" id="WP_075003088.1">
    <property type="nucleotide sequence ID" value="NZ_FOGO01000017.1"/>
</dbReference>
<dbReference type="GO" id="GO:0004177">
    <property type="term" value="F:aminopeptidase activity"/>
    <property type="evidence" value="ECO:0007669"/>
    <property type="project" value="UniProtKB-KW"/>
</dbReference>
<dbReference type="InterPro" id="IPR029058">
    <property type="entry name" value="AB_hydrolase_fold"/>
</dbReference>
<dbReference type="InterPro" id="IPR001375">
    <property type="entry name" value="Peptidase_S9_cat"/>
</dbReference>
<feature type="region of interest" description="Disordered" evidence="2">
    <location>
        <begin position="1"/>
        <end position="53"/>
    </location>
</feature>
<dbReference type="AlphaFoldDB" id="A0A1H9WFB7"/>
<feature type="region of interest" description="Disordered" evidence="2">
    <location>
        <begin position="348"/>
        <end position="367"/>
    </location>
</feature>
<accession>A0A1H9WFB7</accession>
<organism evidence="4 5">
    <name type="scientific">Streptomyces qinglanensis</name>
    <dbReference type="NCBI Taxonomy" id="943816"/>
    <lineage>
        <taxon>Bacteria</taxon>
        <taxon>Bacillati</taxon>
        <taxon>Actinomycetota</taxon>
        <taxon>Actinomycetes</taxon>
        <taxon>Kitasatosporales</taxon>
        <taxon>Streptomycetaceae</taxon>
        <taxon>Streptomyces</taxon>
    </lineage>
</organism>
<dbReference type="SUPFAM" id="SSF82171">
    <property type="entry name" value="DPP6 N-terminal domain-like"/>
    <property type="match status" value="1"/>
</dbReference>
<dbReference type="Proteomes" id="UP000182841">
    <property type="component" value="Unassembled WGS sequence"/>
</dbReference>
<keyword evidence="5" id="KW-1185">Reference proteome</keyword>
<proteinExistence type="predicted"/>
<feature type="region of interest" description="Disordered" evidence="2">
    <location>
        <begin position="667"/>
        <end position="701"/>
    </location>
</feature>
<evidence type="ECO:0000313" key="4">
    <source>
        <dbReference type="EMBL" id="SES32479.1"/>
    </source>
</evidence>
<evidence type="ECO:0000256" key="1">
    <source>
        <dbReference type="ARBA" id="ARBA00022801"/>
    </source>
</evidence>
<evidence type="ECO:0000256" key="2">
    <source>
        <dbReference type="SAM" id="MobiDB-lite"/>
    </source>
</evidence>
<gene>
    <name evidence="4" type="ORF">SAMN05421870_11773</name>
</gene>
<protein>
    <submittedName>
        <fullName evidence="4">Dipeptidyl aminopeptidase/acylaminoacyl peptidase</fullName>
    </submittedName>
</protein>
<dbReference type="Gene3D" id="3.40.50.1820">
    <property type="entry name" value="alpha/beta hydrolase"/>
    <property type="match status" value="1"/>
</dbReference>
<keyword evidence="4" id="KW-0031">Aminopeptidase</keyword>
<feature type="compositionally biased region" description="Low complexity" evidence="2">
    <location>
        <begin position="40"/>
        <end position="51"/>
    </location>
</feature>
<feature type="compositionally biased region" description="Gly residues" evidence="2">
    <location>
        <begin position="26"/>
        <end position="39"/>
    </location>
</feature>
<sequence>MTRGGTEADVPGPGGTPAGGTRSHGAGSGATPAGGGGSGATRSAGTGSGAAENERGYRVYRPVIPEVCPADPDRMVLSADAGGRCEVFAHDAATGRTRQVTDRPHGTLHGTLDRDGAVWWFDEDLEGRGVWRVQDFDGGPDTAGLPPAPAGTPRGLAMNAAGQVAAGVGSPAGLAVWLGRRGGPAREVHRAAGPRRLAGLSPDGALLAVAGPPHDLRAVTLLSPDGRTVAEFGGGDLPQVAAAPDTAAYSGASALPEREAGTGAPAAARIWARGFAPTAEPAELLLVTEHSDRYRLATWDARHGLREHAWCAFDTEIDAVWYPDARKVLIRQDRHGRSLLHTADLDRRTLSTAATPPGSIPDAAPRPGGGIHYVWTDSATPPRLCTTAAAGPARSHPPVLGTLPERVPGVHSELWTPGPDGPVHTLLSLPERTGTAPPPLVFLLHGGPADHDRDAYDGTVHSLVASGLGAARVNYRGSTGYGPRWRAAFGAGVGLTQVDDLVAVRADLLARGLAREGAVGLWGTSWGGALALLALGVRPGLWQAGVAVKPVADFAAAHRSGLPALRALDERLFGGTPDEVPERYARSSPVTHAARVTAPVLVVAAARDTKCPPQQIADYLAALRAAGAPHESLWLESGHDGYRGADHVATLRRALEFLHRHLGAAARRTASAAPRSDRCGAQQAGAPDPSGTVRRHSEGRR</sequence>
<dbReference type="PANTHER" id="PTHR42776:SF27">
    <property type="entry name" value="DIPEPTIDYL PEPTIDASE FAMILY MEMBER 6"/>
    <property type="match status" value="1"/>
</dbReference>
<keyword evidence="4" id="KW-0645">Protease</keyword>
<name>A0A1H9WFB7_9ACTN</name>
<keyword evidence="1" id="KW-0378">Hydrolase</keyword>
<feature type="domain" description="Peptidase S9 prolyl oligopeptidase catalytic" evidence="3">
    <location>
        <begin position="459"/>
        <end position="663"/>
    </location>
</feature>
<reference evidence="5" key="1">
    <citation type="submission" date="2016-10" db="EMBL/GenBank/DDBJ databases">
        <authorList>
            <person name="Varghese N."/>
            <person name="Submissions S."/>
        </authorList>
    </citation>
    <scope>NUCLEOTIDE SEQUENCE [LARGE SCALE GENOMIC DNA]</scope>
    <source>
        <strain evidence="5">CGMCC 4.6825</strain>
    </source>
</reference>
<evidence type="ECO:0000313" key="5">
    <source>
        <dbReference type="Proteomes" id="UP000182841"/>
    </source>
</evidence>
<dbReference type="Pfam" id="PF00326">
    <property type="entry name" value="Peptidase_S9"/>
    <property type="match status" value="1"/>
</dbReference>
<evidence type="ECO:0000259" key="3">
    <source>
        <dbReference type="Pfam" id="PF00326"/>
    </source>
</evidence>
<dbReference type="PANTHER" id="PTHR42776">
    <property type="entry name" value="SERINE PEPTIDASE S9 FAMILY MEMBER"/>
    <property type="match status" value="1"/>
</dbReference>
<dbReference type="GO" id="GO:0006508">
    <property type="term" value="P:proteolysis"/>
    <property type="evidence" value="ECO:0007669"/>
    <property type="project" value="InterPro"/>
</dbReference>
<dbReference type="GO" id="GO:0004252">
    <property type="term" value="F:serine-type endopeptidase activity"/>
    <property type="evidence" value="ECO:0007669"/>
    <property type="project" value="TreeGrafter"/>
</dbReference>